<dbReference type="EMBL" id="GBXM01068706">
    <property type="protein sequence ID" value="JAH39871.1"/>
    <property type="molecule type" value="Transcribed_RNA"/>
</dbReference>
<accession>A0A0E9SF12</accession>
<reference evidence="1" key="2">
    <citation type="journal article" date="2015" name="Fish Shellfish Immunol.">
        <title>Early steps in the European eel (Anguilla anguilla)-Vibrio vulnificus interaction in the gills: Role of the RtxA13 toxin.</title>
        <authorList>
            <person name="Callol A."/>
            <person name="Pajuelo D."/>
            <person name="Ebbesson L."/>
            <person name="Teles M."/>
            <person name="MacKenzie S."/>
            <person name="Amaro C."/>
        </authorList>
    </citation>
    <scope>NUCLEOTIDE SEQUENCE</scope>
</reference>
<sequence>MDFSFLLGCAIFLLKSVLRNG</sequence>
<reference evidence="1" key="1">
    <citation type="submission" date="2014-11" db="EMBL/GenBank/DDBJ databases">
        <authorList>
            <person name="Amaro Gonzalez C."/>
        </authorList>
    </citation>
    <scope>NUCLEOTIDE SEQUENCE</scope>
</reference>
<name>A0A0E9SF12_ANGAN</name>
<organism evidence="1">
    <name type="scientific">Anguilla anguilla</name>
    <name type="common">European freshwater eel</name>
    <name type="synonym">Muraena anguilla</name>
    <dbReference type="NCBI Taxonomy" id="7936"/>
    <lineage>
        <taxon>Eukaryota</taxon>
        <taxon>Metazoa</taxon>
        <taxon>Chordata</taxon>
        <taxon>Craniata</taxon>
        <taxon>Vertebrata</taxon>
        <taxon>Euteleostomi</taxon>
        <taxon>Actinopterygii</taxon>
        <taxon>Neopterygii</taxon>
        <taxon>Teleostei</taxon>
        <taxon>Anguilliformes</taxon>
        <taxon>Anguillidae</taxon>
        <taxon>Anguilla</taxon>
    </lineage>
</organism>
<proteinExistence type="predicted"/>
<evidence type="ECO:0000313" key="1">
    <source>
        <dbReference type="EMBL" id="JAH39871.1"/>
    </source>
</evidence>
<protein>
    <submittedName>
        <fullName evidence="1">Uncharacterized protein</fullName>
    </submittedName>
</protein>
<dbReference type="AlphaFoldDB" id="A0A0E9SF12"/>